<dbReference type="Proteomes" id="UP000432089">
    <property type="component" value="Unassembled WGS sequence"/>
</dbReference>
<evidence type="ECO:0000256" key="2">
    <source>
        <dbReference type="ARBA" id="ARBA00023125"/>
    </source>
</evidence>
<dbReference type="RefSeq" id="WP_150967918.1">
    <property type="nucleotide sequence ID" value="NZ_VZDO01000001.1"/>
</dbReference>
<dbReference type="InterPro" id="IPR000843">
    <property type="entry name" value="HTH_LacI"/>
</dbReference>
<name>A0A7V7PTB0_9HYPH</name>
<sequence length="340" mass="36949">MRPKHRNMEEFAQASGVSRPTLSKYFDDPASVRPATRARIEAALRASDYRPNPFARNLNRKRTKTVGVVVPSIIDPHYSGLVSRIETLCVEAGYWPLVISCHGSAELEARAFDAVLSQKVAGALVAPLGAPANARLAEELGREVPLVSFDNVGEADAPFVGNDNRQSVATIVDYLCRAGEPPAFFDMPAVNRNAAERRAAYADTMARLGHEPVFLGSREGLSWDFERHGFEEMEKLLTAGRRPPRTILCANDRVAFGAMAAAHARGLRIGRGREADLALAGHDDHPLSRYSCPALTTMAQDTGAIATRSTAMLFALIDGGLDSAERRAIVEARLVMRRSA</sequence>
<keyword evidence="1" id="KW-0805">Transcription regulation</keyword>
<gene>
    <name evidence="5" type="ORF">F6X38_02365</name>
</gene>
<evidence type="ECO:0000256" key="3">
    <source>
        <dbReference type="ARBA" id="ARBA00023163"/>
    </source>
</evidence>
<proteinExistence type="predicted"/>
<dbReference type="GO" id="GO:0000976">
    <property type="term" value="F:transcription cis-regulatory region binding"/>
    <property type="evidence" value="ECO:0007669"/>
    <property type="project" value="TreeGrafter"/>
</dbReference>
<dbReference type="PROSITE" id="PS50932">
    <property type="entry name" value="HTH_LACI_2"/>
    <property type="match status" value="1"/>
</dbReference>
<protein>
    <submittedName>
        <fullName evidence="5">LacI family transcriptional regulator</fullName>
    </submittedName>
</protein>
<dbReference type="PANTHER" id="PTHR30146:SF109">
    <property type="entry name" value="HTH-TYPE TRANSCRIPTIONAL REGULATOR GALS"/>
    <property type="match status" value="1"/>
</dbReference>
<dbReference type="Gene3D" id="1.10.260.40">
    <property type="entry name" value="lambda repressor-like DNA-binding domains"/>
    <property type="match status" value="1"/>
</dbReference>
<dbReference type="Gene3D" id="3.40.50.2300">
    <property type="match status" value="2"/>
</dbReference>
<dbReference type="AlphaFoldDB" id="A0A7V7PTB0"/>
<dbReference type="Pfam" id="PF00356">
    <property type="entry name" value="LacI"/>
    <property type="match status" value="1"/>
</dbReference>
<keyword evidence="3" id="KW-0804">Transcription</keyword>
<keyword evidence="6" id="KW-1185">Reference proteome</keyword>
<feature type="domain" description="HTH lacI-type" evidence="4">
    <location>
        <begin position="6"/>
        <end position="60"/>
    </location>
</feature>
<dbReference type="SMART" id="SM00354">
    <property type="entry name" value="HTH_LACI"/>
    <property type="match status" value="1"/>
</dbReference>
<evidence type="ECO:0000256" key="1">
    <source>
        <dbReference type="ARBA" id="ARBA00023015"/>
    </source>
</evidence>
<dbReference type="SUPFAM" id="SSF53822">
    <property type="entry name" value="Periplasmic binding protein-like I"/>
    <property type="match status" value="1"/>
</dbReference>
<evidence type="ECO:0000313" key="6">
    <source>
        <dbReference type="Proteomes" id="UP000432089"/>
    </source>
</evidence>
<dbReference type="InterPro" id="IPR010982">
    <property type="entry name" value="Lambda_DNA-bd_dom_sf"/>
</dbReference>
<dbReference type="Pfam" id="PF13377">
    <property type="entry name" value="Peripla_BP_3"/>
    <property type="match status" value="1"/>
</dbReference>
<dbReference type="CDD" id="cd01392">
    <property type="entry name" value="HTH_LacI"/>
    <property type="match status" value="1"/>
</dbReference>
<dbReference type="InterPro" id="IPR028082">
    <property type="entry name" value="Peripla_BP_I"/>
</dbReference>
<keyword evidence="2" id="KW-0238">DNA-binding</keyword>
<organism evidence="5 6">
    <name type="scientific">Plantimonas leprariae</name>
    <dbReference type="NCBI Taxonomy" id="2615207"/>
    <lineage>
        <taxon>Bacteria</taxon>
        <taxon>Pseudomonadati</taxon>
        <taxon>Pseudomonadota</taxon>
        <taxon>Alphaproteobacteria</taxon>
        <taxon>Hyphomicrobiales</taxon>
        <taxon>Aurantimonadaceae</taxon>
        <taxon>Plantimonas</taxon>
    </lineage>
</organism>
<comment type="caution">
    <text evidence="5">The sequence shown here is derived from an EMBL/GenBank/DDBJ whole genome shotgun (WGS) entry which is preliminary data.</text>
</comment>
<dbReference type="SUPFAM" id="SSF47413">
    <property type="entry name" value="lambda repressor-like DNA-binding domains"/>
    <property type="match status" value="1"/>
</dbReference>
<dbReference type="EMBL" id="VZDO01000001">
    <property type="protein sequence ID" value="KAB0682945.1"/>
    <property type="molecule type" value="Genomic_DNA"/>
</dbReference>
<dbReference type="InterPro" id="IPR046335">
    <property type="entry name" value="LacI/GalR-like_sensor"/>
</dbReference>
<reference evidence="5 6" key="1">
    <citation type="submission" date="2019-09" db="EMBL/GenBank/DDBJ databases">
        <title>YIM 132180 draft genome.</title>
        <authorList>
            <person name="Zhang K."/>
        </authorList>
    </citation>
    <scope>NUCLEOTIDE SEQUENCE [LARGE SCALE GENOMIC DNA]</scope>
    <source>
        <strain evidence="5 6">YIM 132180</strain>
    </source>
</reference>
<dbReference type="CDD" id="cd06267">
    <property type="entry name" value="PBP1_LacI_sugar_binding-like"/>
    <property type="match status" value="1"/>
</dbReference>
<dbReference type="GO" id="GO:0003700">
    <property type="term" value="F:DNA-binding transcription factor activity"/>
    <property type="evidence" value="ECO:0007669"/>
    <property type="project" value="TreeGrafter"/>
</dbReference>
<evidence type="ECO:0000313" key="5">
    <source>
        <dbReference type="EMBL" id="KAB0682945.1"/>
    </source>
</evidence>
<evidence type="ECO:0000259" key="4">
    <source>
        <dbReference type="PROSITE" id="PS50932"/>
    </source>
</evidence>
<dbReference type="PANTHER" id="PTHR30146">
    <property type="entry name" value="LACI-RELATED TRANSCRIPTIONAL REPRESSOR"/>
    <property type="match status" value="1"/>
</dbReference>
<accession>A0A7V7PTB0</accession>